<comment type="caution">
    <text evidence="2">The sequence shown here is derived from an EMBL/GenBank/DDBJ whole genome shotgun (WGS) entry which is preliminary data.</text>
</comment>
<keyword evidence="1" id="KW-0732">Signal</keyword>
<protein>
    <submittedName>
        <fullName evidence="2">Uncharacterized protein</fullName>
    </submittedName>
</protein>
<dbReference type="AlphaFoldDB" id="A0AAE0JJA0"/>
<dbReference type="Proteomes" id="UP001278500">
    <property type="component" value="Unassembled WGS sequence"/>
</dbReference>
<reference evidence="2" key="1">
    <citation type="journal article" date="2023" name="Mol. Phylogenet. Evol.">
        <title>Genome-scale phylogeny and comparative genomics of the fungal order Sordariales.</title>
        <authorList>
            <person name="Hensen N."/>
            <person name="Bonometti L."/>
            <person name="Westerberg I."/>
            <person name="Brannstrom I.O."/>
            <person name="Guillou S."/>
            <person name="Cros-Aarteil S."/>
            <person name="Calhoun S."/>
            <person name="Haridas S."/>
            <person name="Kuo A."/>
            <person name="Mondo S."/>
            <person name="Pangilinan J."/>
            <person name="Riley R."/>
            <person name="LaButti K."/>
            <person name="Andreopoulos B."/>
            <person name="Lipzen A."/>
            <person name="Chen C."/>
            <person name="Yan M."/>
            <person name="Daum C."/>
            <person name="Ng V."/>
            <person name="Clum A."/>
            <person name="Steindorff A."/>
            <person name="Ohm R.A."/>
            <person name="Martin F."/>
            <person name="Silar P."/>
            <person name="Natvig D.O."/>
            <person name="Lalanne C."/>
            <person name="Gautier V."/>
            <person name="Ament-Velasquez S.L."/>
            <person name="Kruys A."/>
            <person name="Hutchinson M.I."/>
            <person name="Powell A.J."/>
            <person name="Barry K."/>
            <person name="Miller A.N."/>
            <person name="Grigoriev I.V."/>
            <person name="Debuchy R."/>
            <person name="Gladieux P."/>
            <person name="Hiltunen Thoren M."/>
            <person name="Johannesson H."/>
        </authorList>
    </citation>
    <scope>NUCLEOTIDE SEQUENCE</scope>
    <source>
        <strain evidence="2">CBS 560.94</strain>
    </source>
</reference>
<keyword evidence="3" id="KW-1185">Reference proteome</keyword>
<proteinExistence type="predicted"/>
<dbReference type="RefSeq" id="XP_062683995.1">
    <property type="nucleotide sequence ID" value="XM_062825435.1"/>
</dbReference>
<evidence type="ECO:0000256" key="1">
    <source>
        <dbReference type="SAM" id="SignalP"/>
    </source>
</evidence>
<accession>A0AAE0JJA0</accession>
<reference evidence="2" key="2">
    <citation type="submission" date="2023-06" db="EMBL/GenBank/DDBJ databases">
        <authorList>
            <consortium name="Lawrence Berkeley National Laboratory"/>
            <person name="Haridas S."/>
            <person name="Hensen N."/>
            <person name="Bonometti L."/>
            <person name="Westerberg I."/>
            <person name="Brannstrom I.O."/>
            <person name="Guillou S."/>
            <person name="Cros-Aarteil S."/>
            <person name="Calhoun S."/>
            <person name="Kuo A."/>
            <person name="Mondo S."/>
            <person name="Pangilinan J."/>
            <person name="Riley R."/>
            <person name="Labutti K."/>
            <person name="Andreopoulos B."/>
            <person name="Lipzen A."/>
            <person name="Chen C."/>
            <person name="Yanf M."/>
            <person name="Daum C."/>
            <person name="Ng V."/>
            <person name="Clum A."/>
            <person name="Steindorff A."/>
            <person name="Ohm R."/>
            <person name="Martin F."/>
            <person name="Silar P."/>
            <person name="Natvig D."/>
            <person name="Lalanne C."/>
            <person name="Gautier V."/>
            <person name="Ament-Velasquez S.L."/>
            <person name="Kruys A."/>
            <person name="Hutchinson M.I."/>
            <person name="Powell A.J."/>
            <person name="Barry K."/>
            <person name="Miller A.N."/>
            <person name="Grigoriev I.V."/>
            <person name="Debuchy R."/>
            <person name="Gladieux P."/>
            <person name="Thoren M.H."/>
            <person name="Johannesson H."/>
        </authorList>
    </citation>
    <scope>NUCLEOTIDE SEQUENCE</scope>
    <source>
        <strain evidence="2">CBS 560.94</strain>
    </source>
</reference>
<dbReference type="EMBL" id="JAUEPP010000002">
    <property type="protein sequence ID" value="KAK3350700.1"/>
    <property type="molecule type" value="Genomic_DNA"/>
</dbReference>
<evidence type="ECO:0000313" key="3">
    <source>
        <dbReference type="Proteomes" id="UP001278500"/>
    </source>
</evidence>
<feature type="signal peptide" evidence="1">
    <location>
        <begin position="1"/>
        <end position="25"/>
    </location>
</feature>
<organism evidence="2 3">
    <name type="scientific">Neurospora tetraspora</name>
    <dbReference type="NCBI Taxonomy" id="94610"/>
    <lineage>
        <taxon>Eukaryota</taxon>
        <taxon>Fungi</taxon>
        <taxon>Dikarya</taxon>
        <taxon>Ascomycota</taxon>
        <taxon>Pezizomycotina</taxon>
        <taxon>Sordariomycetes</taxon>
        <taxon>Sordariomycetidae</taxon>
        <taxon>Sordariales</taxon>
        <taxon>Sordariaceae</taxon>
        <taxon>Neurospora</taxon>
    </lineage>
</organism>
<dbReference type="GeneID" id="87862589"/>
<evidence type="ECO:0000313" key="2">
    <source>
        <dbReference type="EMBL" id="KAK3350700.1"/>
    </source>
</evidence>
<feature type="chain" id="PRO_5042092227" evidence="1">
    <location>
        <begin position="26"/>
        <end position="117"/>
    </location>
</feature>
<sequence>MFLHLLCLLACLLACLLVRAPPLIASCLPSCTYERWMGLWIENGVLLRKGLINYLGGNASSKALTCLGPDSDDFAFMTNEFKVGQLTGFEEAVDHEKHISLKKTRKVCHSSSSPSRQ</sequence>
<name>A0AAE0JJA0_9PEZI</name>
<gene>
    <name evidence="2" type="ORF">B0H65DRAFT_439699</name>
</gene>